<dbReference type="InterPro" id="IPR033941">
    <property type="entry name" value="IPMI_cat"/>
</dbReference>
<feature type="domain" description="Aconitase/3-isopropylmalate dehydratase large subunit alpha/beta/alpha" evidence="14">
    <location>
        <begin position="8"/>
        <end position="457"/>
    </location>
</feature>
<dbReference type="HAMAP" id="MF_01026">
    <property type="entry name" value="LeuC_type1"/>
    <property type="match status" value="1"/>
</dbReference>
<keyword evidence="8" id="KW-0028">Amino-acid biosynthesis</keyword>
<dbReference type="PROSITE" id="PS01244">
    <property type="entry name" value="ACONITASE_2"/>
    <property type="match status" value="1"/>
</dbReference>
<dbReference type="PROSITE" id="PS00450">
    <property type="entry name" value="ACONITASE_1"/>
    <property type="match status" value="1"/>
</dbReference>
<dbReference type="InterPro" id="IPR001030">
    <property type="entry name" value="Acoase/IPM_deHydtase_lsu_aba"/>
</dbReference>
<keyword evidence="12" id="KW-0456">Lyase</keyword>
<accession>A0A2R6AYG7</accession>
<comment type="function">
    <text evidence="3">Catalyzes the isomerization between 2-isopropylmalate and 3-isopropylmalate, via the formation of 2-isopropylmaleate.</text>
</comment>
<dbReference type="CDD" id="cd01583">
    <property type="entry name" value="IPMI"/>
    <property type="match status" value="1"/>
</dbReference>
<evidence type="ECO:0000256" key="6">
    <source>
        <dbReference type="ARBA" id="ARBA00022430"/>
    </source>
</evidence>
<sequence>MAGLSVFQKIWNDHIVAKEGDRFLIYIDRHLVHEVTSPIAFRSLREKGLTVRRSDLTLATVDHNVPTTDRAKPIDDKLSAQQIEALRVNAKSYNLPLLDYQSPLQGIVHVVGPELGFVLPGVTVACGDSHTSTNGALGALGFGVGTSEIEMVLATQSLWLRKPATMLVEIRGSLRSGVTPKDVALNFIGRVGVGGCIGYAVEYGGPLVEQLSVEERMTLANLTTEAGGRTGIVSPDEKSIEFVYGKPYAPQGEEWDRAVNYWKTLKSDGDAEYDKSVDIGVSDLEPQVTWGTDPSMVCGVSERIPNPEGFRDQQQRRKAEKALEYMGLKPGTRIDEINVDAVFIGSCTNARLGDLIQAARVVVGRRVSPRVKAIVVPGSQLVKRRAERLGLHRVFIEAGFEWRNSGCSLCLGMNSDRLAAGTRCVSTSNRNFENRQGFGVRTHLTSPIMAAAAALEGRFIDARELSLDNVGIGG</sequence>
<dbReference type="NCBIfam" id="NF004016">
    <property type="entry name" value="PRK05478.1"/>
    <property type="match status" value="1"/>
</dbReference>
<dbReference type="InterPro" id="IPR050067">
    <property type="entry name" value="IPM_dehydratase_rel_enz"/>
</dbReference>
<dbReference type="InterPro" id="IPR015931">
    <property type="entry name" value="Acnase/IPM_dHydase_lsu_aba_1/3"/>
</dbReference>
<evidence type="ECO:0000256" key="4">
    <source>
        <dbReference type="ARBA" id="ARBA00004729"/>
    </source>
</evidence>
<evidence type="ECO:0000313" key="16">
    <source>
        <dbReference type="Proteomes" id="UP000240490"/>
    </source>
</evidence>
<evidence type="ECO:0000256" key="12">
    <source>
        <dbReference type="ARBA" id="ARBA00023239"/>
    </source>
</evidence>
<gene>
    <name evidence="15" type="ORF">B9Q08_02955</name>
</gene>
<keyword evidence="11" id="KW-0411">Iron-sulfur</keyword>
<dbReference type="GO" id="GO:0009098">
    <property type="term" value="P:L-leucine biosynthetic process"/>
    <property type="evidence" value="ECO:0007669"/>
    <property type="project" value="UniProtKB-UniPathway"/>
</dbReference>
<dbReference type="GO" id="GO:0046872">
    <property type="term" value="F:metal ion binding"/>
    <property type="evidence" value="ECO:0007669"/>
    <property type="project" value="UniProtKB-KW"/>
</dbReference>
<dbReference type="InterPro" id="IPR036008">
    <property type="entry name" value="Aconitase_4Fe-4S_dom"/>
</dbReference>
<evidence type="ECO:0000256" key="10">
    <source>
        <dbReference type="ARBA" id="ARBA00023004"/>
    </source>
</evidence>
<dbReference type="InterPro" id="IPR004430">
    <property type="entry name" value="3-IsopropMal_deHydase_lsu"/>
</dbReference>
<dbReference type="InterPro" id="IPR018136">
    <property type="entry name" value="Aconitase_4Fe-4S_BS"/>
</dbReference>
<dbReference type="PRINTS" id="PR00415">
    <property type="entry name" value="ACONITASE"/>
</dbReference>
<dbReference type="UniPathway" id="UPA00048">
    <property type="reaction ID" value="UER00071"/>
</dbReference>
<evidence type="ECO:0000256" key="2">
    <source>
        <dbReference type="ARBA" id="ARBA00001966"/>
    </source>
</evidence>
<dbReference type="GO" id="GO:0003861">
    <property type="term" value="F:3-isopropylmalate dehydratase activity"/>
    <property type="evidence" value="ECO:0007669"/>
    <property type="project" value="UniProtKB-EC"/>
</dbReference>
<dbReference type="EC" id="4.2.1.33" evidence="5"/>
<comment type="caution">
    <text evidence="15">The sequence shown here is derived from an EMBL/GenBank/DDBJ whole genome shotgun (WGS) entry which is preliminary data.</text>
</comment>
<dbReference type="NCBIfam" id="NF009116">
    <property type="entry name" value="PRK12466.1"/>
    <property type="match status" value="1"/>
</dbReference>
<evidence type="ECO:0000256" key="8">
    <source>
        <dbReference type="ARBA" id="ARBA00022605"/>
    </source>
</evidence>
<dbReference type="EMBL" id="NEXJ01000047">
    <property type="protein sequence ID" value="PSN91442.1"/>
    <property type="molecule type" value="Genomic_DNA"/>
</dbReference>
<comment type="pathway">
    <text evidence="4">Amino-acid biosynthesis; L-leucine biosynthesis; L-leucine from 3-methyl-2-oxobutanoate: step 2/4.</text>
</comment>
<reference evidence="15 16" key="1">
    <citation type="submission" date="2017-04" db="EMBL/GenBank/DDBJ databases">
        <title>Novel microbial lineages endemic to geothermal iron-oxide mats fill important gaps in the evolutionary history of Archaea.</title>
        <authorList>
            <person name="Jay Z.J."/>
            <person name="Beam J.P."/>
            <person name="Dlakic M."/>
            <person name="Rusch D.B."/>
            <person name="Kozubal M.A."/>
            <person name="Inskeep W.P."/>
        </authorList>
    </citation>
    <scope>NUCLEOTIDE SEQUENCE [LARGE SCALE GENOMIC DNA]</scope>
    <source>
        <strain evidence="15">ECH_B_SAG-M15</strain>
    </source>
</reference>
<evidence type="ECO:0000256" key="11">
    <source>
        <dbReference type="ARBA" id="ARBA00023014"/>
    </source>
</evidence>
<comment type="cofactor">
    <cofactor evidence="2">
        <name>[4Fe-4S] cluster</name>
        <dbReference type="ChEBI" id="CHEBI:49883"/>
    </cofactor>
</comment>
<evidence type="ECO:0000256" key="7">
    <source>
        <dbReference type="ARBA" id="ARBA00022485"/>
    </source>
</evidence>
<evidence type="ECO:0000256" key="1">
    <source>
        <dbReference type="ARBA" id="ARBA00000491"/>
    </source>
</evidence>
<evidence type="ECO:0000256" key="5">
    <source>
        <dbReference type="ARBA" id="ARBA00011998"/>
    </source>
</evidence>
<evidence type="ECO:0000256" key="13">
    <source>
        <dbReference type="ARBA" id="ARBA00023304"/>
    </source>
</evidence>
<dbReference type="AlphaFoldDB" id="A0A2R6AYG7"/>
<keyword evidence="9" id="KW-0479">Metal-binding</keyword>
<comment type="catalytic activity">
    <reaction evidence="1">
        <text>(2R,3S)-3-isopropylmalate = (2S)-2-isopropylmalate</text>
        <dbReference type="Rhea" id="RHEA:32287"/>
        <dbReference type="ChEBI" id="CHEBI:1178"/>
        <dbReference type="ChEBI" id="CHEBI:35121"/>
        <dbReference type="EC" id="4.2.1.33"/>
    </reaction>
</comment>
<dbReference type="Proteomes" id="UP000240490">
    <property type="component" value="Unassembled WGS sequence"/>
</dbReference>
<dbReference type="PANTHER" id="PTHR43822">
    <property type="entry name" value="HOMOACONITASE, MITOCHONDRIAL-RELATED"/>
    <property type="match status" value="1"/>
</dbReference>
<dbReference type="NCBIfam" id="TIGR00170">
    <property type="entry name" value="leuC"/>
    <property type="match status" value="1"/>
</dbReference>
<organism evidence="15 16">
    <name type="scientific">Candidatus Marsarchaeota G2 archaeon ECH_B_SAG-M15</name>
    <dbReference type="NCBI Taxonomy" id="1978162"/>
    <lineage>
        <taxon>Archaea</taxon>
        <taxon>Candidatus Marsarchaeota</taxon>
        <taxon>Candidatus Marsarchaeota group 2</taxon>
    </lineage>
</organism>
<keyword evidence="10" id="KW-0408">Iron</keyword>
<evidence type="ECO:0000313" key="15">
    <source>
        <dbReference type="EMBL" id="PSN91442.1"/>
    </source>
</evidence>
<dbReference type="PANTHER" id="PTHR43822:SF9">
    <property type="entry name" value="3-ISOPROPYLMALATE DEHYDRATASE"/>
    <property type="match status" value="1"/>
</dbReference>
<keyword evidence="7" id="KW-0004">4Fe-4S</keyword>
<proteinExistence type="inferred from homology"/>
<name>A0A2R6AYG7_9ARCH</name>
<dbReference type="Gene3D" id="3.30.499.10">
    <property type="entry name" value="Aconitase, domain 3"/>
    <property type="match status" value="2"/>
</dbReference>
<evidence type="ECO:0000256" key="9">
    <source>
        <dbReference type="ARBA" id="ARBA00022723"/>
    </source>
</evidence>
<dbReference type="GO" id="GO:0051539">
    <property type="term" value="F:4 iron, 4 sulfur cluster binding"/>
    <property type="evidence" value="ECO:0007669"/>
    <property type="project" value="UniProtKB-KW"/>
</dbReference>
<keyword evidence="13" id="KW-0100">Branched-chain amino acid biosynthesis</keyword>
<evidence type="ECO:0000256" key="3">
    <source>
        <dbReference type="ARBA" id="ARBA00002695"/>
    </source>
</evidence>
<evidence type="ECO:0000259" key="14">
    <source>
        <dbReference type="Pfam" id="PF00330"/>
    </source>
</evidence>
<protein>
    <recommendedName>
        <fullName evidence="5">3-isopropylmalate dehydratase</fullName>
        <ecNumber evidence="5">4.2.1.33</ecNumber>
    </recommendedName>
</protein>
<keyword evidence="6" id="KW-0432">Leucine biosynthesis</keyword>
<dbReference type="SUPFAM" id="SSF53732">
    <property type="entry name" value="Aconitase iron-sulfur domain"/>
    <property type="match status" value="1"/>
</dbReference>
<dbReference type="Pfam" id="PF00330">
    <property type="entry name" value="Aconitase"/>
    <property type="match status" value="1"/>
</dbReference>